<feature type="transmembrane region" description="Helical" evidence="1">
    <location>
        <begin position="393"/>
        <end position="413"/>
    </location>
</feature>
<dbReference type="Proteomes" id="UP001146120">
    <property type="component" value="Unassembled WGS sequence"/>
</dbReference>
<keyword evidence="1" id="KW-0472">Membrane</keyword>
<dbReference type="AlphaFoldDB" id="A0AAV2YN45"/>
<evidence type="ECO:0000256" key="1">
    <source>
        <dbReference type="SAM" id="Phobius"/>
    </source>
</evidence>
<gene>
    <name evidence="2" type="ORF">N0F65_001053</name>
</gene>
<dbReference type="EMBL" id="DAKRPA010000206">
    <property type="protein sequence ID" value="DAZ95395.1"/>
    <property type="molecule type" value="Genomic_DNA"/>
</dbReference>
<feature type="transmembrane region" description="Helical" evidence="1">
    <location>
        <begin position="425"/>
        <end position="442"/>
    </location>
</feature>
<keyword evidence="1" id="KW-0812">Transmembrane</keyword>
<reference evidence="2" key="1">
    <citation type="submission" date="2022-11" db="EMBL/GenBank/DDBJ databases">
        <authorList>
            <person name="Morgan W.R."/>
            <person name="Tartar A."/>
        </authorList>
    </citation>
    <scope>NUCLEOTIDE SEQUENCE</scope>
    <source>
        <strain evidence="2">ARSEF 373</strain>
    </source>
</reference>
<keyword evidence="3" id="KW-1185">Reference proteome</keyword>
<feature type="transmembrane region" description="Helical" evidence="1">
    <location>
        <begin position="493"/>
        <end position="518"/>
    </location>
</feature>
<comment type="caution">
    <text evidence="2">The sequence shown here is derived from an EMBL/GenBank/DDBJ whole genome shotgun (WGS) entry which is preliminary data.</text>
</comment>
<accession>A0AAV2YN45</accession>
<reference evidence="2" key="2">
    <citation type="journal article" date="2023" name="Microbiol Resour">
        <title>Decontamination and Annotation of the Draft Genome Sequence of the Oomycete Lagenidium giganteum ARSEF 373.</title>
        <authorList>
            <person name="Morgan W.R."/>
            <person name="Tartar A."/>
        </authorList>
    </citation>
    <scope>NUCLEOTIDE SEQUENCE</scope>
    <source>
        <strain evidence="2">ARSEF 373</strain>
    </source>
</reference>
<evidence type="ECO:0000313" key="2">
    <source>
        <dbReference type="EMBL" id="DAZ95395.1"/>
    </source>
</evidence>
<evidence type="ECO:0000313" key="3">
    <source>
        <dbReference type="Proteomes" id="UP001146120"/>
    </source>
</evidence>
<name>A0AAV2YN45_9STRA</name>
<keyword evidence="1" id="KW-1133">Transmembrane helix</keyword>
<feature type="transmembrane region" description="Helical" evidence="1">
    <location>
        <begin position="354"/>
        <end position="378"/>
    </location>
</feature>
<proteinExistence type="predicted"/>
<sequence>MAQHNSLRKMLPMYVDIVILVTLFVLDVRDLNFKINWLGPFDTYKFTATGFDTLEAAPILPAMNFTGSGQLIQRDSGWTSFLEKCDSITPMGTGFFFLHAFGNNCTIGNIGTNSTVISHLVLSSSLRPDSMAWASCKLLYINRKPAICQNTIVTNFVFRYNIEDIFVPTEWLALPGSEAERELLAMLDLIGDSSPLKTIVCVETFEYKGPGDYNSTIFGCGSPNIYRSAFVGYHATHFKDLHQDKAWLTVDVLNIMGFRYSIRQNDISLFTMTETNGVPTIAHTTLINFSTYGQLYSLAIITDVFLMVIHLLSAIQIAKNIILPALKSKVGQAVLANNDFTSFFTRSLYRSTPIVLLTLLTQLLSWMIILPNCVVWTWSEYLNGRAQAYMSSLRVWVLILLSLNFVWDLFVFFNEKLAFRVVTRTYMSAIEIIVVGAIVSYVKRDLLFAIGGDKYVVEAQRQSDFTSFTPPRLAYGNSWSDESDMRLNTSTEVMGIIFSPLFLILLLSLLALVAYLILKFLIFHFQVLDYLCSKRRRTSACAVKSETAPKSDDAAQGPTEEQLVMKSSVAAALQAGQDEYKRLPLEELLNIPIRAKSLVRDSFEMTHLVNGKRYVRSPYYLDFGIYFTDRNMRARAGFLQPVPPNLVVDSSIMPCDINEKKK</sequence>
<feature type="transmembrane region" description="Helical" evidence="1">
    <location>
        <begin position="295"/>
        <end position="318"/>
    </location>
</feature>
<organism evidence="2 3">
    <name type="scientific">Lagenidium giganteum</name>
    <dbReference type="NCBI Taxonomy" id="4803"/>
    <lineage>
        <taxon>Eukaryota</taxon>
        <taxon>Sar</taxon>
        <taxon>Stramenopiles</taxon>
        <taxon>Oomycota</taxon>
        <taxon>Peronosporomycetes</taxon>
        <taxon>Pythiales</taxon>
        <taxon>Pythiaceae</taxon>
    </lineage>
</organism>
<protein>
    <submittedName>
        <fullName evidence="2">Uncharacterized protein</fullName>
    </submittedName>
</protein>